<organism evidence="2 3">
    <name type="scientific">Mucilaginibacter aquatilis</name>
    <dbReference type="NCBI Taxonomy" id="1517760"/>
    <lineage>
        <taxon>Bacteria</taxon>
        <taxon>Pseudomonadati</taxon>
        <taxon>Bacteroidota</taxon>
        <taxon>Sphingobacteriia</taxon>
        <taxon>Sphingobacteriales</taxon>
        <taxon>Sphingobacteriaceae</taxon>
        <taxon>Mucilaginibacter</taxon>
    </lineage>
</organism>
<keyword evidence="1" id="KW-1133">Transmembrane helix</keyword>
<dbReference type="InterPro" id="IPR025187">
    <property type="entry name" value="DUF4112"/>
</dbReference>
<name>A0A6I4IA26_9SPHI</name>
<protein>
    <submittedName>
        <fullName evidence="2">DUF4112 domain-containing protein</fullName>
    </submittedName>
</protein>
<feature type="transmembrane region" description="Helical" evidence="1">
    <location>
        <begin position="46"/>
        <end position="67"/>
    </location>
</feature>
<keyword evidence="3" id="KW-1185">Reference proteome</keyword>
<evidence type="ECO:0000313" key="2">
    <source>
        <dbReference type="EMBL" id="MVN92065.1"/>
    </source>
</evidence>
<accession>A0A6I4IA26</accession>
<dbReference type="AlphaFoldDB" id="A0A6I4IA26"/>
<gene>
    <name evidence="2" type="ORF">GO816_13090</name>
</gene>
<sequence length="162" mass="17944">MPSKPQKHTPPVNLTGRLKWVERISHLLDDQFRVPGTKFRFGLDPIINLLPIAGDAAGFVLSAALVLTMAKHGVSRKVLILMVLNVLIDGLIGVIPFVGQVFDFYYKANTRNIKLLKEHYEEGKHQGSGTGILITIAVVLLIAFAAFVYLSYKLLAFLISLF</sequence>
<dbReference type="Proteomes" id="UP000434850">
    <property type="component" value="Unassembled WGS sequence"/>
</dbReference>
<keyword evidence="1" id="KW-0472">Membrane</keyword>
<evidence type="ECO:0000313" key="3">
    <source>
        <dbReference type="Proteomes" id="UP000434850"/>
    </source>
</evidence>
<comment type="caution">
    <text evidence="2">The sequence shown here is derived from an EMBL/GenBank/DDBJ whole genome shotgun (WGS) entry which is preliminary data.</text>
</comment>
<dbReference type="OrthoDB" id="513552at2"/>
<reference evidence="2 3" key="1">
    <citation type="submission" date="2019-12" db="EMBL/GenBank/DDBJ databases">
        <title>Mucilaginibacter sp. HME9299 genome sequencing and assembly.</title>
        <authorList>
            <person name="Kang H."/>
            <person name="Kim H."/>
            <person name="Joh K."/>
        </authorList>
    </citation>
    <scope>NUCLEOTIDE SEQUENCE [LARGE SCALE GENOMIC DNA]</scope>
    <source>
        <strain evidence="2 3">HME9299</strain>
    </source>
</reference>
<feature type="transmembrane region" description="Helical" evidence="1">
    <location>
        <begin position="132"/>
        <end position="152"/>
    </location>
</feature>
<feature type="transmembrane region" description="Helical" evidence="1">
    <location>
        <begin position="79"/>
        <end position="102"/>
    </location>
</feature>
<dbReference type="PANTHER" id="PTHR35519">
    <property type="entry name" value="MEMBRANE PROTEINS"/>
    <property type="match status" value="1"/>
</dbReference>
<keyword evidence="1" id="KW-0812">Transmembrane</keyword>
<proteinExistence type="predicted"/>
<dbReference type="PANTHER" id="PTHR35519:SF2">
    <property type="entry name" value="PH DOMAIN PROTEIN"/>
    <property type="match status" value="1"/>
</dbReference>
<dbReference type="EMBL" id="WQLA01000005">
    <property type="protein sequence ID" value="MVN92065.1"/>
    <property type="molecule type" value="Genomic_DNA"/>
</dbReference>
<dbReference type="Pfam" id="PF13430">
    <property type="entry name" value="DUF4112"/>
    <property type="match status" value="1"/>
</dbReference>
<evidence type="ECO:0000256" key="1">
    <source>
        <dbReference type="SAM" id="Phobius"/>
    </source>
</evidence>